<accession>A0A1F6T6V8</accession>
<sequence>MNAALRPALPGIAIAVLTLAFACACALFVWQPTLATFADDSVSYLVMAQVFSPYQPASAAVAAAFAREAFYPPLFPLLLALAGAAHHTAWAHALTALLLAASVPLVYALGLRWFEDRRAAAAAALCVVLLPSLWVNAKGILSEPLFCLLLLATFCAVDASEKERNGIWLLGLLMAAMALTRTAALPMIALYGLWALTRRGATPASKARAAVPALAAFAAYAVWVLLRPGATADNYARIVFEQAGAFLSEQNPLAAIGASLLKQAHAVAEGWVGSLLLYWVEGRPLRAVLAGAVGGLAIAGMVLRLLAGKADGWMMAGYLAVFIVWPFYDQMGRFLFPVLPVLVLYAFLAAGAALRALGRPPVYGQGLLVALVLSLTLPALAFIHQRAQAPGRFTEIVDWYRTPALGEARARAQVHLDLLADMEEIRRLTRAEDRVMWVVPSYVALLAGRRGIAAPEPGLASQAYRQAVRNSGADYVFLSRYHPRDTIRTLAWQAGTRALADGAKVVHLRTQDGGSVVTSMLLKADK</sequence>
<evidence type="ECO:0000256" key="5">
    <source>
        <dbReference type="ARBA" id="ARBA00022692"/>
    </source>
</evidence>
<dbReference type="AlphaFoldDB" id="A0A1F6T6V8"/>
<feature type="transmembrane region" description="Helical" evidence="8">
    <location>
        <begin position="366"/>
        <end position="384"/>
    </location>
</feature>
<feature type="transmembrane region" description="Helical" evidence="8">
    <location>
        <begin position="119"/>
        <end position="137"/>
    </location>
</feature>
<keyword evidence="5 8" id="KW-0812">Transmembrane</keyword>
<dbReference type="InterPro" id="IPR003342">
    <property type="entry name" value="ArnT-like_N"/>
</dbReference>
<evidence type="ECO:0000256" key="8">
    <source>
        <dbReference type="SAM" id="Phobius"/>
    </source>
</evidence>
<evidence type="ECO:0000256" key="6">
    <source>
        <dbReference type="ARBA" id="ARBA00022989"/>
    </source>
</evidence>
<dbReference type="EMBL" id="MFSR01000015">
    <property type="protein sequence ID" value="OGI40858.1"/>
    <property type="molecule type" value="Genomic_DNA"/>
</dbReference>
<feature type="transmembrane region" description="Helical" evidence="8">
    <location>
        <begin position="12"/>
        <end position="30"/>
    </location>
</feature>
<keyword evidence="7 8" id="KW-0472">Membrane</keyword>
<keyword evidence="6 8" id="KW-1133">Transmembrane helix</keyword>
<comment type="caution">
    <text evidence="10">The sequence shown here is derived from an EMBL/GenBank/DDBJ whole genome shotgun (WGS) entry which is preliminary data.</text>
</comment>
<organism evidence="10 11">
    <name type="scientific">Candidatus Muproteobacteria bacterium RBG_16_64_10</name>
    <dbReference type="NCBI Taxonomy" id="1817757"/>
    <lineage>
        <taxon>Bacteria</taxon>
        <taxon>Pseudomonadati</taxon>
        <taxon>Pseudomonadota</taxon>
        <taxon>Candidatus Muproteobacteria</taxon>
    </lineage>
</organism>
<feature type="domain" description="ArnT-like N-terminal" evidence="9">
    <location>
        <begin position="88"/>
        <end position="174"/>
    </location>
</feature>
<feature type="transmembrane region" description="Helical" evidence="8">
    <location>
        <begin position="166"/>
        <end position="197"/>
    </location>
</feature>
<keyword evidence="2" id="KW-1003">Cell membrane</keyword>
<feature type="transmembrane region" description="Helical" evidence="8">
    <location>
        <begin position="334"/>
        <end position="354"/>
    </location>
</feature>
<dbReference type="PANTHER" id="PTHR33908">
    <property type="entry name" value="MANNOSYLTRANSFERASE YKCB-RELATED"/>
    <property type="match status" value="1"/>
</dbReference>
<evidence type="ECO:0000256" key="4">
    <source>
        <dbReference type="ARBA" id="ARBA00022679"/>
    </source>
</evidence>
<evidence type="ECO:0000313" key="10">
    <source>
        <dbReference type="EMBL" id="OGI40858.1"/>
    </source>
</evidence>
<dbReference type="GO" id="GO:0016763">
    <property type="term" value="F:pentosyltransferase activity"/>
    <property type="evidence" value="ECO:0007669"/>
    <property type="project" value="TreeGrafter"/>
</dbReference>
<gene>
    <name evidence="10" type="ORF">A2V91_00735</name>
</gene>
<comment type="subcellular location">
    <subcellularLocation>
        <location evidence="1">Cell membrane</location>
        <topology evidence="1">Multi-pass membrane protein</topology>
    </subcellularLocation>
</comment>
<evidence type="ECO:0000256" key="1">
    <source>
        <dbReference type="ARBA" id="ARBA00004651"/>
    </source>
</evidence>
<dbReference type="PROSITE" id="PS51257">
    <property type="entry name" value="PROKAR_LIPOPROTEIN"/>
    <property type="match status" value="1"/>
</dbReference>
<protein>
    <recommendedName>
        <fullName evidence="9">ArnT-like N-terminal domain-containing protein</fullName>
    </recommendedName>
</protein>
<dbReference type="GO" id="GO:0005886">
    <property type="term" value="C:plasma membrane"/>
    <property type="evidence" value="ECO:0007669"/>
    <property type="project" value="UniProtKB-SubCell"/>
</dbReference>
<evidence type="ECO:0000256" key="7">
    <source>
        <dbReference type="ARBA" id="ARBA00023136"/>
    </source>
</evidence>
<feature type="transmembrane region" description="Helical" evidence="8">
    <location>
        <begin position="310"/>
        <end position="328"/>
    </location>
</feature>
<reference evidence="10 11" key="1">
    <citation type="journal article" date="2016" name="Nat. Commun.">
        <title>Thousands of microbial genomes shed light on interconnected biogeochemical processes in an aquifer system.</title>
        <authorList>
            <person name="Anantharaman K."/>
            <person name="Brown C.T."/>
            <person name="Hug L.A."/>
            <person name="Sharon I."/>
            <person name="Castelle C.J."/>
            <person name="Probst A.J."/>
            <person name="Thomas B.C."/>
            <person name="Singh A."/>
            <person name="Wilkins M.J."/>
            <person name="Karaoz U."/>
            <person name="Brodie E.L."/>
            <person name="Williams K.H."/>
            <person name="Hubbard S.S."/>
            <person name="Banfield J.F."/>
        </authorList>
    </citation>
    <scope>NUCLEOTIDE SEQUENCE [LARGE SCALE GENOMIC DNA]</scope>
</reference>
<evidence type="ECO:0000256" key="2">
    <source>
        <dbReference type="ARBA" id="ARBA00022475"/>
    </source>
</evidence>
<feature type="transmembrane region" description="Helical" evidence="8">
    <location>
        <begin position="209"/>
        <end position="226"/>
    </location>
</feature>
<feature type="transmembrane region" description="Helical" evidence="8">
    <location>
        <begin position="144"/>
        <end position="160"/>
    </location>
</feature>
<dbReference type="GO" id="GO:0009103">
    <property type="term" value="P:lipopolysaccharide biosynthetic process"/>
    <property type="evidence" value="ECO:0007669"/>
    <property type="project" value="UniProtKB-ARBA"/>
</dbReference>
<dbReference type="GO" id="GO:0000030">
    <property type="term" value="F:mannosyltransferase activity"/>
    <property type="evidence" value="ECO:0007669"/>
    <property type="project" value="InterPro"/>
</dbReference>
<dbReference type="Pfam" id="PF02366">
    <property type="entry name" value="PMT"/>
    <property type="match status" value="1"/>
</dbReference>
<evidence type="ECO:0000256" key="3">
    <source>
        <dbReference type="ARBA" id="ARBA00022676"/>
    </source>
</evidence>
<dbReference type="GO" id="GO:0006493">
    <property type="term" value="P:protein O-linked glycosylation"/>
    <property type="evidence" value="ECO:0007669"/>
    <property type="project" value="InterPro"/>
</dbReference>
<keyword evidence="3" id="KW-0328">Glycosyltransferase</keyword>
<dbReference type="PANTHER" id="PTHR33908:SF11">
    <property type="entry name" value="MEMBRANE PROTEIN"/>
    <property type="match status" value="1"/>
</dbReference>
<evidence type="ECO:0000313" key="11">
    <source>
        <dbReference type="Proteomes" id="UP000179334"/>
    </source>
</evidence>
<feature type="transmembrane region" description="Helical" evidence="8">
    <location>
        <begin position="77"/>
        <end position="107"/>
    </location>
</feature>
<dbReference type="Proteomes" id="UP000179334">
    <property type="component" value="Unassembled WGS sequence"/>
</dbReference>
<name>A0A1F6T6V8_9PROT</name>
<dbReference type="InterPro" id="IPR050297">
    <property type="entry name" value="LipidA_mod_glycosyltrf_83"/>
</dbReference>
<proteinExistence type="predicted"/>
<keyword evidence="4" id="KW-0808">Transferase</keyword>
<evidence type="ECO:0000259" key="9">
    <source>
        <dbReference type="Pfam" id="PF02366"/>
    </source>
</evidence>
<feature type="transmembrane region" description="Helical" evidence="8">
    <location>
        <begin position="285"/>
        <end position="303"/>
    </location>
</feature>